<dbReference type="SMART" id="SM00614">
    <property type="entry name" value="ZnF_BED"/>
    <property type="match status" value="1"/>
</dbReference>
<evidence type="ECO:0000256" key="6">
    <source>
        <dbReference type="ARBA" id="ARBA00023163"/>
    </source>
</evidence>
<dbReference type="Proteomes" id="UP001151699">
    <property type="component" value="Chromosome B"/>
</dbReference>
<comment type="subcellular location">
    <subcellularLocation>
        <location evidence="1">Nucleus</location>
    </subcellularLocation>
</comment>
<keyword evidence="3 8" id="KW-0863">Zinc-finger</keyword>
<feature type="region of interest" description="Disordered" evidence="10">
    <location>
        <begin position="1"/>
        <end position="65"/>
    </location>
</feature>
<protein>
    <recommendedName>
        <fullName evidence="11">BED-type domain-containing protein</fullName>
    </recommendedName>
</protein>
<feature type="coiled-coil region" evidence="9">
    <location>
        <begin position="1324"/>
        <end position="1351"/>
    </location>
</feature>
<dbReference type="GO" id="GO:0008270">
    <property type="term" value="F:zinc ion binding"/>
    <property type="evidence" value="ECO:0007669"/>
    <property type="project" value="UniProtKB-KW"/>
</dbReference>
<evidence type="ECO:0000313" key="12">
    <source>
        <dbReference type="EMBL" id="KAJ6642662.1"/>
    </source>
</evidence>
<evidence type="ECO:0000256" key="2">
    <source>
        <dbReference type="ARBA" id="ARBA00022723"/>
    </source>
</evidence>
<keyword evidence="5" id="KW-0805">Transcription regulation</keyword>
<proteinExistence type="predicted"/>
<dbReference type="SUPFAM" id="SSF56219">
    <property type="entry name" value="DNase I-like"/>
    <property type="match status" value="1"/>
</dbReference>
<evidence type="ECO:0000313" key="13">
    <source>
        <dbReference type="Proteomes" id="UP001151699"/>
    </source>
</evidence>
<dbReference type="PANTHER" id="PTHR46481:SF10">
    <property type="entry name" value="ZINC FINGER BED DOMAIN-CONTAINING PROTEIN 39"/>
    <property type="match status" value="1"/>
</dbReference>
<keyword evidence="2" id="KW-0479">Metal-binding</keyword>
<comment type="caution">
    <text evidence="12">The sequence shown here is derived from an EMBL/GenBank/DDBJ whole genome shotgun (WGS) entry which is preliminary data.</text>
</comment>
<keyword evidence="7" id="KW-0539">Nucleus</keyword>
<dbReference type="EMBL" id="WJQU01000002">
    <property type="protein sequence ID" value="KAJ6642662.1"/>
    <property type="molecule type" value="Genomic_DNA"/>
</dbReference>
<accession>A0A9Q0N3V8</accession>
<feature type="domain" description="BED-type" evidence="11">
    <location>
        <begin position="66"/>
        <end position="122"/>
    </location>
</feature>
<dbReference type="InterPro" id="IPR036691">
    <property type="entry name" value="Endo/exonu/phosph_ase_sf"/>
</dbReference>
<keyword evidence="13" id="KW-1185">Reference proteome</keyword>
<evidence type="ECO:0000256" key="5">
    <source>
        <dbReference type="ARBA" id="ARBA00023015"/>
    </source>
</evidence>
<feature type="compositionally biased region" description="Basic and acidic residues" evidence="10">
    <location>
        <begin position="34"/>
        <end position="46"/>
    </location>
</feature>
<evidence type="ECO:0000256" key="9">
    <source>
        <dbReference type="SAM" id="Coils"/>
    </source>
</evidence>
<gene>
    <name evidence="12" type="ORF">Bhyg_07615</name>
</gene>
<dbReference type="PROSITE" id="PS50808">
    <property type="entry name" value="ZF_BED"/>
    <property type="match status" value="1"/>
</dbReference>
<dbReference type="GO" id="GO:0005634">
    <property type="term" value="C:nucleus"/>
    <property type="evidence" value="ECO:0007669"/>
    <property type="project" value="UniProtKB-SubCell"/>
</dbReference>
<name>A0A9Q0N3V8_9DIPT</name>
<organism evidence="12 13">
    <name type="scientific">Pseudolycoriella hygida</name>
    <dbReference type="NCBI Taxonomy" id="35572"/>
    <lineage>
        <taxon>Eukaryota</taxon>
        <taxon>Metazoa</taxon>
        <taxon>Ecdysozoa</taxon>
        <taxon>Arthropoda</taxon>
        <taxon>Hexapoda</taxon>
        <taxon>Insecta</taxon>
        <taxon>Pterygota</taxon>
        <taxon>Neoptera</taxon>
        <taxon>Endopterygota</taxon>
        <taxon>Diptera</taxon>
        <taxon>Nematocera</taxon>
        <taxon>Sciaroidea</taxon>
        <taxon>Sciaridae</taxon>
        <taxon>Pseudolycoriella</taxon>
    </lineage>
</organism>
<evidence type="ECO:0000256" key="3">
    <source>
        <dbReference type="ARBA" id="ARBA00022771"/>
    </source>
</evidence>
<evidence type="ECO:0000259" key="11">
    <source>
        <dbReference type="PROSITE" id="PS50808"/>
    </source>
</evidence>
<reference evidence="12" key="1">
    <citation type="submission" date="2022-07" db="EMBL/GenBank/DDBJ databases">
        <authorList>
            <person name="Trinca V."/>
            <person name="Uliana J.V.C."/>
            <person name="Torres T.T."/>
            <person name="Ward R.J."/>
            <person name="Monesi N."/>
        </authorList>
    </citation>
    <scope>NUCLEOTIDE SEQUENCE</scope>
    <source>
        <strain evidence="12">HSMRA1968</strain>
        <tissue evidence="12">Whole embryos</tissue>
    </source>
</reference>
<dbReference type="OrthoDB" id="10027367at2759"/>
<dbReference type="GO" id="GO:0003677">
    <property type="term" value="F:DNA binding"/>
    <property type="evidence" value="ECO:0007669"/>
    <property type="project" value="InterPro"/>
</dbReference>
<keyword evidence="6" id="KW-0804">Transcription</keyword>
<dbReference type="PANTHER" id="PTHR46481">
    <property type="entry name" value="ZINC FINGER BED DOMAIN-CONTAINING PROTEIN 4"/>
    <property type="match status" value="1"/>
</dbReference>
<evidence type="ECO:0000256" key="4">
    <source>
        <dbReference type="ARBA" id="ARBA00022833"/>
    </source>
</evidence>
<dbReference type="Gene3D" id="3.60.10.10">
    <property type="entry name" value="Endonuclease/exonuclease/phosphatase"/>
    <property type="match status" value="1"/>
</dbReference>
<evidence type="ECO:0000256" key="10">
    <source>
        <dbReference type="SAM" id="MobiDB-lite"/>
    </source>
</evidence>
<evidence type="ECO:0000256" key="8">
    <source>
        <dbReference type="PROSITE-ProRule" id="PRU00027"/>
    </source>
</evidence>
<evidence type="ECO:0000256" key="7">
    <source>
        <dbReference type="ARBA" id="ARBA00023242"/>
    </source>
</evidence>
<sequence>MASDKGRNQNEIANRKKSNTEETERVTFNNKNTSENHKDQEIHLNDGIDNVDEENDPGGPSRKKRVKTSFVWTHFSIRLADDQKTEFTHCNYCERLSGKADGGTGNLNVHLKTKNPDRIHQNINLVQQKFVFSQDRYREALVEWIILSDQPFSECGVESFLKMIAALNPDAITISKETVKRDIMKKFAEVVEVIKTKLSKENQRVLIMSDLELLTRYYIAQAGTGNTPFYSGPIYQRGSGIGSFLGGLFRRILPILKKGTVAVGREVLNSGANFMNDIANNVTPRTALRNRTREGITNLASKVMDGDGYKMSGTSTEEYLDLARVYINVKARLNVPTLDPATVQPTIGPWLYLLSEVSLPFMVCSTILSYRRLMAQALRLNGLSPLTSICMPNIVLKSAFPDGNTSLNVAHINADGLRPKIDEFRKVIKGVNLHCVAISETHFKSYITSKSVELEGYRLLRNDRPVRRKGGVALYVKKSLHARIVSESASVIGTLEYLLVELCLPTHKVLLGVMYKPPKLLLPGKQSHLTSNLWYEDTPGHMNKYTDANTGFTSRLKHTKDGRIVDLYGPLHCDLGVEMSIKLQRSNNAFHLMGGSDAGIFEIVDAELHVRKVKISPSVILAHNQALAVTTAKYPINKVDVKAITIPAGSQTKTMDNVYLGMLPKRCIIGFVNTTAFNGSVAENPYNFQHFDYSYLGCNINHADIGNSISRDSYAKGYALVVVDFTPDLCASSADHISQPRTGSLRIEQLAYNHSTMNSYELRHYLEPYQNRGIKITVCAIDELPRRKLHFTTNITGVAPVVRTATPNVLADRDDTTHEETFSFTAGVLFIVLLILWVLVKLYARVEVTLQTLLLEPYIFDTQVESLQNSLNVSCDMYYMTQDDDKAATGSATRTISSSSLICHPSSLSNANSSSDTYGGDYHYIPLHYHIFRDAYAPPHIDWTLGTRDPHPITALPKTGPLDKPSESVQQPPLVVNDATQINFSGNSAKSSSITSSASLKTTRILKSGNNLVVAPSDNPSVLSNMDSSATPGADEIVNLHNTNVNESLVISGATNHTRSELVNDEEKCKNGTVGVNNVETTTASSRAPTSVNYQANNLPGWLTNPKTQNSLSYPWEHLLQEASKESNNRQLDPRSTFKTHATSSMSHRDIRYVDAQENYSFPSSPVSTTNQNCTLVTTSNYQLSGDSPICIILCAFLCKIWVSEQRARLTIAPPLGGLKIVTVIKYESEIEKEVFDCETELIKFNIIITDNVLYQQLNDCGISYDFDFPNNAMDKEAFSKNIKGKFEFLLNRISKNEEVQKEIRAEIVKDFSLFFNRTLRALKLKWKKKIELLRKEIQEKERQLAELIGATSGESACAAASSTKAKEDMFSDDLSDKELTQMSRQEMKDECAVVKEDEITKEKDPLNVKKEKWSAQSSLSSNMNQFVEVVWEIRSTKCPKVVPGFAKIFWLCFDKYFTGRYGSMNVNPCINNVLWVCSAEDMLQFWGSSLKS</sequence>
<keyword evidence="4" id="KW-0862">Zinc</keyword>
<dbReference type="InterPro" id="IPR052035">
    <property type="entry name" value="ZnF_BED_domain_contain"/>
</dbReference>
<evidence type="ECO:0000256" key="1">
    <source>
        <dbReference type="ARBA" id="ARBA00004123"/>
    </source>
</evidence>
<keyword evidence="9" id="KW-0175">Coiled coil</keyword>
<dbReference type="InterPro" id="IPR003656">
    <property type="entry name" value="Znf_BED"/>
</dbReference>